<reference evidence="5 6" key="1">
    <citation type="submission" date="2019-04" db="EMBL/GenBank/DDBJ databases">
        <authorList>
            <person name="Hwang J.C."/>
        </authorList>
    </citation>
    <scope>NUCLEOTIDE SEQUENCE [LARGE SCALE GENOMIC DNA]</scope>
    <source>
        <strain evidence="5 6">IMCC35001</strain>
    </source>
</reference>
<comment type="caution">
    <text evidence="5">The sequence shown here is derived from an EMBL/GenBank/DDBJ whole genome shotgun (WGS) entry which is preliminary data.</text>
</comment>
<dbReference type="PANTHER" id="PTHR35038">
    <property type="entry name" value="DISSIMILATORY SULFITE REDUCTASE SIRA"/>
    <property type="match status" value="1"/>
</dbReference>
<dbReference type="GO" id="GO:0016491">
    <property type="term" value="F:oxidoreductase activity"/>
    <property type="evidence" value="ECO:0007669"/>
    <property type="project" value="TreeGrafter"/>
</dbReference>
<proteinExistence type="predicted"/>
<evidence type="ECO:0000313" key="6">
    <source>
        <dbReference type="Proteomes" id="UP000305674"/>
    </source>
</evidence>
<evidence type="ECO:0000256" key="2">
    <source>
        <dbReference type="SAM" id="MobiDB-lite"/>
    </source>
</evidence>
<feature type="region of interest" description="Disordered" evidence="2">
    <location>
        <begin position="24"/>
        <end position="43"/>
    </location>
</feature>
<feature type="domain" description="Outer membrane cytochrome MtrC/MtrF-like" evidence="4">
    <location>
        <begin position="540"/>
        <end position="757"/>
    </location>
</feature>
<feature type="chain" id="PRO_5020266071" evidence="3">
    <location>
        <begin position="26"/>
        <end position="761"/>
    </location>
</feature>
<evidence type="ECO:0000256" key="3">
    <source>
        <dbReference type="SAM" id="SignalP"/>
    </source>
</evidence>
<dbReference type="EMBL" id="SWCI01000006">
    <property type="protein sequence ID" value="TKB48686.1"/>
    <property type="molecule type" value="Genomic_DNA"/>
</dbReference>
<dbReference type="Pfam" id="PF22113">
    <property type="entry name" value="Mtrc-MtrF_II-IV_dom"/>
    <property type="match status" value="2"/>
</dbReference>
<dbReference type="RefSeq" id="WP_136853363.1">
    <property type="nucleotide sequence ID" value="NZ_SWCI01000006.1"/>
</dbReference>
<dbReference type="InterPro" id="IPR054337">
    <property type="entry name" value="Mtrc-MtrF-like_dom_II/IV"/>
</dbReference>
<keyword evidence="6" id="KW-1185">Reference proteome</keyword>
<sequence>MKLTRKTPLALMLASAMLVTGCSDGDDGKDGAPGEPGVPGEPGLLAGSFVDTANAPTDLIFTIAPEAVVIEPGKPFSVNFTVTGKNTKGDDVPFVGLDKIALYLTEQVANEGKNGAPYQWINHGTATEFGSSLYCTPTGTATDRRGNEVQACTLMEDAANPGSYSLSWEHDGDAPLIWAGADVNNLHRLMIRSYNIVDSEGAGLEDKVLTPPMDYIPATGELAESVKDIVSSNACIRCHGEKEGRIENIHAHHNYQRVENCVACHNVQINLPDSENSDPDGDLKGFNPNFAPMVHRLHRGHAIEEHLLGDAKAEFGEIGFPADITECSVCHDNGGGWATNIYADACQACHIEVNFETGENHAGIVPQDDSVCAGCHGAGALNPMVAHNVGGRTASESAFEIAVSSVSIDAATGDLTVVFDTTARAADGVAVADAILNDDILYGVIEADGIFNQSGTINLLDGTEADGSYTVVVPGRTELVGQSAYFVPDFAICTDGEDLVACGEEEMKVSATMAPAYWNLANADGSDYVMPRIEGDNVSIEEETCNNCHDNLTWVKLGHNHGANKFTTCVSCHSPKAGFTGSFHSQVSAIGTDADGNDVVVDVKPGQFYNRDLMTVAHRYHSGEWHVSGPHGVFRRVDDQGVMGELNGYPDIQSDCQACHSEGVSLFTANGTLASGKDAIALSLDPFGNPVSGYISPVSESCRSCHVHNNDAAKAHFVANGATLTDAPAGSAAEVSIESCGVCHAEGKTYGIDTVHSGPAH</sequence>
<protein>
    <submittedName>
        <fullName evidence="5">OmcA/MtrC family decaheme c-type cytochrome</fullName>
    </submittedName>
</protein>
<dbReference type="AlphaFoldDB" id="A0A4U1BCI8"/>
<feature type="domain" description="Outer membrane cytochrome MtrC/MtrF-like" evidence="4">
    <location>
        <begin position="227"/>
        <end position="382"/>
    </location>
</feature>
<dbReference type="PANTHER" id="PTHR35038:SF6">
    <property type="entry name" value="SURFACE LOCALIZED DECAHEME CYTOCHROME C LIPOPROTEIN"/>
    <property type="match status" value="1"/>
</dbReference>
<dbReference type="PROSITE" id="PS51257">
    <property type="entry name" value="PROKAR_LIPOPROTEIN"/>
    <property type="match status" value="1"/>
</dbReference>
<dbReference type="InterPro" id="IPR020014">
    <property type="entry name" value="Decahaem_cyt-c_OmcA/MtrC"/>
</dbReference>
<dbReference type="InterPro" id="IPR051829">
    <property type="entry name" value="Multiheme_Cytochr_ET"/>
</dbReference>
<dbReference type="InterPro" id="IPR036280">
    <property type="entry name" value="Multihaem_cyt_sf"/>
</dbReference>
<evidence type="ECO:0000259" key="4">
    <source>
        <dbReference type="Pfam" id="PF22113"/>
    </source>
</evidence>
<accession>A0A4U1BCI8</accession>
<dbReference type="Gene3D" id="1.10.720.180">
    <property type="match status" value="2"/>
</dbReference>
<dbReference type="OrthoDB" id="9146465at2"/>
<evidence type="ECO:0000313" key="5">
    <source>
        <dbReference type="EMBL" id="TKB48686.1"/>
    </source>
</evidence>
<dbReference type="Proteomes" id="UP000305674">
    <property type="component" value="Unassembled WGS sequence"/>
</dbReference>
<keyword evidence="1 3" id="KW-0732">Signal</keyword>
<gene>
    <name evidence="5" type="ORF">FCL40_11055</name>
</gene>
<organism evidence="5 6">
    <name type="scientific">Ferrimonas sediminicola</name>
    <dbReference type="NCBI Taxonomy" id="2569538"/>
    <lineage>
        <taxon>Bacteria</taxon>
        <taxon>Pseudomonadati</taxon>
        <taxon>Pseudomonadota</taxon>
        <taxon>Gammaproteobacteria</taxon>
        <taxon>Alteromonadales</taxon>
        <taxon>Ferrimonadaceae</taxon>
        <taxon>Ferrimonas</taxon>
    </lineage>
</organism>
<dbReference type="NCBIfam" id="TIGR03507">
    <property type="entry name" value="decahem_SO1788"/>
    <property type="match status" value="1"/>
</dbReference>
<evidence type="ECO:0000256" key="1">
    <source>
        <dbReference type="ARBA" id="ARBA00022729"/>
    </source>
</evidence>
<dbReference type="SUPFAM" id="SSF48695">
    <property type="entry name" value="Multiheme cytochromes"/>
    <property type="match status" value="1"/>
</dbReference>
<name>A0A4U1BCI8_9GAMM</name>
<feature type="signal peptide" evidence="3">
    <location>
        <begin position="1"/>
        <end position="25"/>
    </location>
</feature>